<evidence type="ECO:0000313" key="4">
    <source>
        <dbReference type="Proteomes" id="UP000483362"/>
    </source>
</evidence>
<dbReference type="CDD" id="cd01743">
    <property type="entry name" value="GATase1_Anthranilate_Synthase"/>
    <property type="match status" value="1"/>
</dbReference>
<dbReference type="Proteomes" id="UP000483362">
    <property type="component" value="Unassembled WGS sequence"/>
</dbReference>
<dbReference type="InterPro" id="IPR017926">
    <property type="entry name" value="GATASE"/>
</dbReference>
<sequence>MKIVIVDNYDSFTFNLAHMVKALGAQVTVLRNDKFQLDDLAGYDKIILSPGPGIPDEAGLLNDVIRAYAPSRPMLGVCLGHQAMGEVFGAALENLDEVFHGVSTPGTLIGNDYIFAGLPGRIDMGRYHSWVVSRQHFPRELEVTAVSDENQIMGLKHRRYDMHGIQFHPESVLTPQGKTIVENFLNH</sequence>
<dbReference type="AlphaFoldDB" id="A0A6L5X8N4"/>
<dbReference type="PANTHER" id="PTHR43418">
    <property type="entry name" value="MULTIFUNCTIONAL TRYPTOPHAN BIOSYNTHESIS PROTEIN-RELATED"/>
    <property type="match status" value="1"/>
</dbReference>
<dbReference type="Gene3D" id="3.40.50.880">
    <property type="match status" value="1"/>
</dbReference>
<organism evidence="3 4">
    <name type="scientific">Sodaliphilus pleomorphus</name>
    <dbReference type="NCBI Taxonomy" id="2606626"/>
    <lineage>
        <taxon>Bacteria</taxon>
        <taxon>Pseudomonadati</taxon>
        <taxon>Bacteroidota</taxon>
        <taxon>Bacteroidia</taxon>
        <taxon>Bacteroidales</taxon>
        <taxon>Muribaculaceae</taxon>
        <taxon>Sodaliphilus</taxon>
    </lineage>
</organism>
<keyword evidence="4" id="KW-1185">Reference proteome</keyword>
<dbReference type="PROSITE" id="PS51273">
    <property type="entry name" value="GATASE_TYPE_1"/>
    <property type="match status" value="1"/>
</dbReference>
<dbReference type="GO" id="GO:0000162">
    <property type="term" value="P:L-tryptophan biosynthetic process"/>
    <property type="evidence" value="ECO:0007669"/>
    <property type="project" value="TreeGrafter"/>
</dbReference>
<dbReference type="RefSeq" id="WP_154327295.1">
    <property type="nucleotide sequence ID" value="NZ_CP045696.1"/>
</dbReference>
<comment type="caution">
    <text evidence="3">The sequence shown here is derived from an EMBL/GenBank/DDBJ whole genome shotgun (WGS) entry which is preliminary data.</text>
</comment>
<dbReference type="EMBL" id="VULT01000003">
    <property type="protein sequence ID" value="MSS16680.1"/>
    <property type="molecule type" value="Genomic_DNA"/>
</dbReference>
<name>A0A6L5X8N4_9BACT</name>
<evidence type="ECO:0000313" key="3">
    <source>
        <dbReference type="EMBL" id="MSS16680.1"/>
    </source>
</evidence>
<protein>
    <submittedName>
        <fullName evidence="3">Aminodeoxychorismate/anthranilate synthase component II</fullName>
    </submittedName>
</protein>
<dbReference type="InterPro" id="IPR006221">
    <property type="entry name" value="TrpG/PapA_dom"/>
</dbReference>
<dbReference type="SUPFAM" id="SSF52317">
    <property type="entry name" value="Class I glutamine amidotransferase-like"/>
    <property type="match status" value="1"/>
</dbReference>
<dbReference type="NCBIfam" id="TIGR00566">
    <property type="entry name" value="trpG_papA"/>
    <property type="match status" value="1"/>
</dbReference>
<dbReference type="InterPro" id="IPR029062">
    <property type="entry name" value="Class_I_gatase-like"/>
</dbReference>
<dbReference type="GO" id="GO:0005829">
    <property type="term" value="C:cytosol"/>
    <property type="evidence" value="ECO:0007669"/>
    <property type="project" value="TreeGrafter"/>
</dbReference>
<accession>A0A6L5X8N4</accession>
<feature type="domain" description="Glutamine amidotransferase" evidence="2">
    <location>
        <begin position="4"/>
        <end position="185"/>
    </location>
</feature>
<keyword evidence="1" id="KW-0315">Glutamine amidotransferase</keyword>
<dbReference type="Pfam" id="PF00117">
    <property type="entry name" value="GATase"/>
    <property type="match status" value="1"/>
</dbReference>
<dbReference type="PRINTS" id="PR00097">
    <property type="entry name" value="ANTSNTHASEII"/>
</dbReference>
<evidence type="ECO:0000256" key="1">
    <source>
        <dbReference type="ARBA" id="ARBA00022962"/>
    </source>
</evidence>
<gene>
    <name evidence="3" type="ORF">FYJ29_02685</name>
</gene>
<dbReference type="PRINTS" id="PR00099">
    <property type="entry name" value="CPSGATASE"/>
</dbReference>
<reference evidence="3 4" key="1">
    <citation type="submission" date="2019-08" db="EMBL/GenBank/DDBJ databases">
        <title>In-depth cultivation of the pig gut microbiome towards novel bacterial diversity and tailored functional studies.</title>
        <authorList>
            <person name="Wylensek D."/>
            <person name="Hitch T.C.A."/>
            <person name="Clavel T."/>
        </authorList>
    </citation>
    <scope>NUCLEOTIDE SEQUENCE [LARGE SCALE GENOMIC DNA]</scope>
    <source>
        <strain evidence="3 4">Oil-RF-744-WCA-WT-10</strain>
    </source>
</reference>
<proteinExistence type="predicted"/>
<evidence type="ECO:0000259" key="2">
    <source>
        <dbReference type="Pfam" id="PF00117"/>
    </source>
</evidence>
<dbReference type="PRINTS" id="PR00096">
    <property type="entry name" value="GATASE"/>
</dbReference>
<dbReference type="FunFam" id="3.40.50.880:FF:000003">
    <property type="entry name" value="Anthranilate synthase component II"/>
    <property type="match status" value="1"/>
</dbReference>
<dbReference type="GO" id="GO:0004049">
    <property type="term" value="F:anthranilate synthase activity"/>
    <property type="evidence" value="ECO:0007669"/>
    <property type="project" value="TreeGrafter"/>
</dbReference>
<dbReference type="PANTHER" id="PTHR43418:SF4">
    <property type="entry name" value="MULTIFUNCTIONAL TRYPTOPHAN BIOSYNTHESIS PROTEIN"/>
    <property type="match status" value="1"/>
</dbReference>
<dbReference type="InterPro" id="IPR050472">
    <property type="entry name" value="Anth_synth/Amidotransfase"/>
</dbReference>